<dbReference type="OMA" id="MYHTRIG"/>
<dbReference type="PANTHER" id="PTHR21461:SF55">
    <property type="entry name" value="GLYCOSYLTRANSFERASE FAMILY 92 PROTEIN"/>
    <property type="match status" value="1"/>
</dbReference>
<dbReference type="PANTHER" id="PTHR21461">
    <property type="entry name" value="GLYCOSYLTRANSFERASE FAMILY 92 PROTEIN"/>
    <property type="match status" value="1"/>
</dbReference>
<evidence type="ECO:0000256" key="5">
    <source>
        <dbReference type="ARBA" id="ARBA00022692"/>
    </source>
</evidence>
<name>A0A0K9P113_ZOSMR</name>
<gene>
    <name evidence="10" type="ORF">ZOSMA_4G01950</name>
</gene>
<evidence type="ECO:0000313" key="11">
    <source>
        <dbReference type="Proteomes" id="UP000036987"/>
    </source>
</evidence>
<dbReference type="GO" id="GO:0016020">
    <property type="term" value="C:membrane"/>
    <property type="evidence" value="ECO:0007669"/>
    <property type="project" value="UniProtKB-SubCell"/>
</dbReference>
<dbReference type="GO" id="GO:0016757">
    <property type="term" value="F:glycosyltransferase activity"/>
    <property type="evidence" value="ECO:0000318"/>
    <property type="project" value="GO_Central"/>
</dbReference>
<keyword evidence="6 8" id="KW-1133">Transmembrane helix</keyword>
<evidence type="ECO:0000256" key="8">
    <source>
        <dbReference type="RuleBase" id="RU366017"/>
    </source>
</evidence>
<dbReference type="EMBL" id="LFYR01001430">
    <property type="protein sequence ID" value="KMZ61905.1"/>
    <property type="molecule type" value="Genomic_DNA"/>
</dbReference>
<evidence type="ECO:0000256" key="9">
    <source>
        <dbReference type="SAM" id="MobiDB-lite"/>
    </source>
</evidence>
<proteinExistence type="inferred from homology"/>
<evidence type="ECO:0000313" key="10">
    <source>
        <dbReference type="EMBL" id="KMZ61905.1"/>
    </source>
</evidence>
<evidence type="ECO:0000256" key="7">
    <source>
        <dbReference type="ARBA" id="ARBA00023136"/>
    </source>
</evidence>
<evidence type="ECO:0000256" key="1">
    <source>
        <dbReference type="ARBA" id="ARBA00004167"/>
    </source>
</evidence>
<feature type="region of interest" description="Disordered" evidence="9">
    <location>
        <begin position="1"/>
        <end position="30"/>
    </location>
</feature>
<accession>A0A0K9P113</accession>
<keyword evidence="7 8" id="KW-0472">Membrane</keyword>
<keyword evidence="3 8" id="KW-0328">Glycosyltransferase</keyword>
<keyword evidence="11" id="KW-1185">Reference proteome</keyword>
<dbReference type="STRING" id="29655.A0A0K9P113"/>
<dbReference type="EC" id="2.4.1.-" evidence="8"/>
<organism evidence="10 11">
    <name type="scientific">Zostera marina</name>
    <name type="common">Eelgrass</name>
    <dbReference type="NCBI Taxonomy" id="29655"/>
    <lineage>
        <taxon>Eukaryota</taxon>
        <taxon>Viridiplantae</taxon>
        <taxon>Streptophyta</taxon>
        <taxon>Embryophyta</taxon>
        <taxon>Tracheophyta</taxon>
        <taxon>Spermatophyta</taxon>
        <taxon>Magnoliopsida</taxon>
        <taxon>Liliopsida</taxon>
        <taxon>Zosteraceae</taxon>
        <taxon>Zostera</taxon>
    </lineage>
</organism>
<dbReference type="InterPro" id="IPR029044">
    <property type="entry name" value="Nucleotide-diphossugar_trans"/>
</dbReference>
<evidence type="ECO:0000256" key="4">
    <source>
        <dbReference type="ARBA" id="ARBA00022679"/>
    </source>
</evidence>
<keyword evidence="4 8" id="KW-0808">Transferase</keyword>
<evidence type="ECO:0000256" key="6">
    <source>
        <dbReference type="ARBA" id="ARBA00022989"/>
    </source>
</evidence>
<protein>
    <recommendedName>
        <fullName evidence="8">Glycosyltransferase family 92 protein</fullName>
        <ecNumber evidence="8">2.4.1.-</ecNumber>
    </recommendedName>
</protein>
<keyword evidence="5 8" id="KW-0812">Transmembrane</keyword>
<feature type="transmembrane region" description="Helical" evidence="8">
    <location>
        <begin position="48"/>
        <end position="66"/>
    </location>
</feature>
<dbReference type="SUPFAM" id="SSF53448">
    <property type="entry name" value="Nucleotide-diphospho-sugar transferases"/>
    <property type="match status" value="1"/>
</dbReference>
<dbReference type="AlphaFoldDB" id="A0A0K9P113"/>
<evidence type="ECO:0000256" key="2">
    <source>
        <dbReference type="ARBA" id="ARBA00007647"/>
    </source>
</evidence>
<dbReference type="InterPro" id="IPR008166">
    <property type="entry name" value="Glyco_transf_92"/>
</dbReference>
<dbReference type="OrthoDB" id="2526284at2759"/>
<dbReference type="Pfam" id="PF01697">
    <property type="entry name" value="Glyco_transf_92"/>
    <property type="match status" value="1"/>
</dbReference>
<reference evidence="11" key="1">
    <citation type="journal article" date="2016" name="Nature">
        <title>The genome of the seagrass Zostera marina reveals angiosperm adaptation to the sea.</title>
        <authorList>
            <person name="Olsen J.L."/>
            <person name="Rouze P."/>
            <person name="Verhelst B."/>
            <person name="Lin Y.-C."/>
            <person name="Bayer T."/>
            <person name="Collen J."/>
            <person name="Dattolo E."/>
            <person name="De Paoli E."/>
            <person name="Dittami S."/>
            <person name="Maumus F."/>
            <person name="Michel G."/>
            <person name="Kersting A."/>
            <person name="Lauritano C."/>
            <person name="Lohaus R."/>
            <person name="Toepel M."/>
            <person name="Tonon T."/>
            <person name="Vanneste K."/>
            <person name="Amirebrahimi M."/>
            <person name="Brakel J."/>
            <person name="Bostroem C."/>
            <person name="Chovatia M."/>
            <person name="Grimwood J."/>
            <person name="Jenkins J.W."/>
            <person name="Jueterbock A."/>
            <person name="Mraz A."/>
            <person name="Stam W.T."/>
            <person name="Tice H."/>
            <person name="Bornberg-Bauer E."/>
            <person name="Green P.J."/>
            <person name="Pearson G.A."/>
            <person name="Procaccini G."/>
            <person name="Duarte C.M."/>
            <person name="Schmutz J."/>
            <person name="Reusch T.B.H."/>
            <person name="Van de Peer Y."/>
        </authorList>
    </citation>
    <scope>NUCLEOTIDE SEQUENCE [LARGE SCALE GENOMIC DNA]</scope>
    <source>
        <strain evidence="11">cv. Finnish</strain>
    </source>
</reference>
<evidence type="ECO:0000256" key="3">
    <source>
        <dbReference type="ARBA" id="ARBA00022676"/>
    </source>
</evidence>
<comment type="subcellular location">
    <subcellularLocation>
        <location evidence="1">Membrane</location>
        <topology evidence="1">Single-pass membrane protein</topology>
    </subcellularLocation>
</comment>
<comment type="caution">
    <text evidence="10">The sequence shown here is derived from an EMBL/GenBank/DDBJ whole genome shotgun (WGS) entry which is preliminary data.</text>
</comment>
<sequence length="576" mass="66702">MKDPNRRRNRSENFRAEQDQEEEEDSEAKGKTFPSSYFSVSFFQRRSIALALLYLCFLSAAAFSTFQRFGVTSSDDSHNRHYASSSVVLADFAGKKDRYTNHAIIFPDQLLLFLTKAPQISLNCLYFGPSSEKPDITHDAISVDFFQARKILVRCPLPPNDRFRVSIVGNDYRSPMFSQFRRWDFVAYESVLDRRDNSTVIFVKGLNLRSNHLSDVSRFECVFGWQFDKPKYLLSAPVMTIAQEIVRCKTPLSILHRVETDALPILVSVRAIGRGIAGITPTVANPITVMKPSADCRNRQYRMCVCTMVYNQARFLKEWIVYHSRIGVERWFLYDNNSNDSLLKTLRWMNEDGYNVTRHAWPWVKTQEAGFAHCALRARESCEWVGFIDVDEFFHLTSPSTTSFSDILRNHSINHQNVGELRIGCHSFGPSGHKIVPKEGLMVGYTCRVSQPERHKSIVRPETLSPSLLNVVHHFHLREGFRFADVERSTMVINHYKYQVWEIFKEKFYRRVATYVADWQDEENAGSKDRAPGLGTKPVEPSDWSTRFCETNDTRLKDWVLKEFTHSQTGLLPWWT</sequence>
<dbReference type="GO" id="GO:0005737">
    <property type="term" value="C:cytoplasm"/>
    <property type="evidence" value="ECO:0000318"/>
    <property type="project" value="GO_Central"/>
</dbReference>
<dbReference type="Proteomes" id="UP000036987">
    <property type="component" value="Unassembled WGS sequence"/>
</dbReference>
<comment type="similarity">
    <text evidence="2 8">Belongs to the glycosyltransferase 92 family.</text>
</comment>
<feature type="compositionally biased region" description="Basic and acidic residues" evidence="9">
    <location>
        <begin position="1"/>
        <end position="18"/>
    </location>
</feature>